<evidence type="ECO:0000313" key="1">
    <source>
        <dbReference type="EMBL" id="MBN7803487.1"/>
    </source>
</evidence>
<dbReference type="RefSeq" id="WP_206571484.1">
    <property type="nucleotide sequence ID" value="NZ_JAFKCW010000006.1"/>
</dbReference>
<proteinExistence type="predicted"/>
<dbReference type="InterPro" id="IPR017026">
    <property type="entry name" value="ImuA"/>
</dbReference>
<accession>A0ABS3BW15</accession>
<dbReference type="Gene3D" id="3.40.50.300">
    <property type="entry name" value="P-loop containing nucleotide triphosphate hydrolases"/>
    <property type="match status" value="1"/>
</dbReference>
<keyword evidence="2" id="KW-1185">Reference proteome</keyword>
<dbReference type="SUPFAM" id="SSF52540">
    <property type="entry name" value="P-loop containing nucleoside triphosphate hydrolases"/>
    <property type="match status" value="1"/>
</dbReference>
<organism evidence="1 2">
    <name type="scientific">Algoriphagus aestuariicola</name>
    <dbReference type="NCBI Taxonomy" id="1852016"/>
    <lineage>
        <taxon>Bacteria</taxon>
        <taxon>Pseudomonadati</taxon>
        <taxon>Bacteroidota</taxon>
        <taxon>Cytophagia</taxon>
        <taxon>Cytophagales</taxon>
        <taxon>Cyclobacteriaceae</taxon>
        <taxon>Algoriphagus</taxon>
    </lineage>
</organism>
<dbReference type="PIRSF" id="PIRSF034285">
    <property type="entry name" value="UCP034285"/>
    <property type="match status" value="1"/>
</dbReference>
<gene>
    <name evidence="1" type="ORF">J0A67_21635</name>
</gene>
<dbReference type="InterPro" id="IPR027417">
    <property type="entry name" value="P-loop_NTPase"/>
</dbReference>
<reference evidence="1 2" key="1">
    <citation type="submission" date="2021-03" db="EMBL/GenBank/DDBJ databases">
        <title>novel species isolated from a fishpond in China.</title>
        <authorList>
            <person name="Lu H."/>
            <person name="Cai Z."/>
        </authorList>
    </citation>
    <scope>NUCLEOTIDE SEQUENCE [LARGE SCALE GENOMIC DNA]</scope>
    <source>
        <strain evidence="1 2">JCM 31546</strain>
    </source>
</reference>
<evidence type="ECO:0000313" key="2">
    <source>
        <dbReference type="Proteomes" id="UP000664698"/>
    </source>
</evidence>
<comment type="caution">
    <text evidence="1">The sequence shown here is derived from an EMBL/GenBank/DDBJ whole genome shotgun (WGS) entry which is preliminary data.</text>
</comment>
<sequence>MKTLGDKNESIRQLKAKIMELEGFSSSSKPPSAPLGLGPIESSFPGGSFPLGTVHEFISLHPADAASTNGFISGLLSSMVSKGGFCLWISNRRSIFPPGLKRFGIEPDRVIFIDLKKEKDVLWAMELGLKCSTLSAVVGELQELSFIESQRLQLAVEQSKVTGLLHRHNPKQQHALACTTRWKIVSLGSNLPGGMPGVGFATWNVALLKVRNGRPGEWKMEWKDGRFLPLTPLESRKQIHLSRDQHYA</sequence>
<dbReference type="EMBL" id="JAFKCW010000006">
    <property type="protein sequence ID" value="MBN7803487.1"/>
    <property type="molecule type" value="Genomic_DNA"/>
</dbReference>
<dbReference type="Proteomes" id="UP000664698">
    <property type="component" value="Unassembled WGS sequence"/>
</dbReference>
<name>A0ABS3BW15_9BACT</name>
<protein>
    <submittedName>
        <fullName evidence="1">Error-prone repair protein ImuA</fullName>
    </submittedName>
</protein>